<organism evidence="2 3">
    <name type="scientific">Prototheca wickerhamii</name>
    <dbReference type="NCBI Taxonomy" id="3111"/>
    <lineage>
        <taxon>Eukaryota</taxon>
        <taxon>Viridiplantae</taxon>
        <taxon>Chlorophyta</taxon>
        <taxon>core chlorophytes</taxon>
        <taxon>Trebouxiophyceae</taxon>
        <taxon>Chlorellales</taxon>
        <taxon>Chlorellaceae</taxon>
        <taxon>Prototheca</taxon>
    </lineage>
</organism>
<dbReference type="EMBL" id="JASFZW010000011">
    <property type="protein sequence ID" value="KAK2076119.1"/>
    <property type="molecule type" value="Genomic_DNA"/>
</dbReference>
<dbReference type="SUPFAM" id="SSF54427">
    <property type="entry name" value="NTF2-like"/>
    <property type="match status" value="1"/>
</dbReference>
<evidence type="ECO:0000313" key="2">
    <source>
        <dbReference type="EMBL" id="KAK2076119.1"/>
    </source>
</evidence>
<comment type="caution">
    <text evidence="2">The sequence shown here is derived from an EMBL/GenBank/DDBJ whole genome shotgun (WGS) entry which is preliminary data.</text>
</comment>
<name>A0AAD9IFE6_PROWI</name>
<gene>
    <name evidence="2" type="ORF">QBZ16_001051</name>
</gene>
<keyword evidence="3" id="KW-1185">Reference proteome</keyword>
<reference evidence="2" key="1">
    <citation type="submission" date="2021-01" db="EMBL/GenBank/DDBJ databases">
        <authorList>
            <person name="Eckstrom K.M.E."/>
        </authorList>
    </citation>
    <scope>NUCLEOTIDE SEQUENCE</scope>
    <source>
        <strain evidence="2">UVCC 0001</strain>
    </source>
</reference>
<accession>A0AAD9IFE6</accession>
<dbReference type="Gene3D" id="3.10.450.50">
    <property type="match status" value="1"/>
</dbReference>
<evidence type="ECO:0000259" key="1">
    <source>
        <dbReference type="Pfam" id="PF13474"/>
    </source>
</evidence>
<proteinExistence type="predicted"/>
<dbReference type="PANTHER" id="PTHR34957:SF1">
    <property type="entry name" value="NUCLEAR TRANSPORT FACTOR 2 (NTF2) FAMILY PROTEIN"/>
    <property type="match status" value="1"/>
</dbReference>
<feature type="domain" description="SnoaL-like" evidence="1">
    <location>
        <begin position="4"/>
        <end position="95"/>
    </location>
</feature>
<dbReference type="PANTHER" id="PTHR34957">
    <property type="entry name" value="NUCLEAR TRANSPORT FACTOR 2 (NTF2) FAMILY PROTEIN"/>
    <property type="match status" value="1"/>
</dbReference>
<dbReference type="InterPro" id="IPR032710">
    <property type="entry name" value="NTF2-like_dom_sf"/>
</dbReference>
<dbReference type="InterPro" id="IPR037401">
    <property type="entry name" value="SnoaL-like"/>
</dbReference>
<dbReference type="Proteomes" id="UP001255856">
    <property type="component" value="Unassembled WGS sequence"/>
</dbReference>
<evidence type="ECO:0000313" key="3">
    <source>
        <dbReference type="Proteomes" id="UP001255856"/>
    </source>
</evidence>
<sequence length="96" mass="10129">MGRVWGDGPTVKVIHPRSGCIVGRAAVMESWRIVLGVGPTVVRCTEVQAAVAPRSSAGWVTCLELAEGAEEGAGVRATNIFEKQDGAWKLVHHHGG</sequence>
<protein>
    <recommendedName>
        <fullName evidence="1">SnoaL-like domain-containing protein</fullName>
    </recommendedName>
</protein>
<dbReference type="Pfam" id="PF13474">
    <property type="entry name" value="SnoaL_3"/>
    <property type="match status" value="1"/>
</dbReference>
<dbReference type="AlphaFoldDB" id="A0AAD9IFE6"/>